<evidence type="ECO:0000256" key="3">
    <source>
        <dbReference type="SAM" id="MobiDB-lite"/>
    </source>
</evidence>
<keyword evidence="6" id="KW-1185">Reference proteome</keyword>
<dbReference type="InterPro" id="IPR001245">
    <property type="entry name" value="Ser-Thr/Tyr_kinase_cat_dom"/>
</dbReference>
<reference evidence="5 6" key="1">
    <citation type="journal article" date="2020" name="Mol. Plant">
        <title>The Chromosome-Based Rubber Tree Genome Provides New Insights into Spurge Genome Evolution and Rubber Biosynthesis.</title>
        <authorList>
            <person name="Liu J."/>
            <person name="Shi C."/>
            <person name="Shi C.C."/>
            <person name="Li W."/>
            <person name="Zhang Q.J."/>
            <person name="Zhang Y."/>
            <person name="Li K."/>
            <person name="Lu H.F."/>
            <person name="Shi C."/>
            <person name="Zhu S.T."/>
            <person name="Xiao Z.Y."/>
            <person name="Nan H."/>
            <person name="Yue Y."/>
            <person name="Zhu X.G."/>
            <person name="Wu Y."/>
            <person name="Hong X.N."/>
            <person name="Fan G.Y."/>
            <person name="Tong Y."/>
            <person name="Zhang D."/>
            <person name="Mao C.L."/>
            <person name="Liu Y.L."/>
            <person name="Hao S.J."/>
            <person name="Liu W.Q."/>
            <person name="Lv M.Q."/>
            <person name="Zhang H.B."/>
            <person name="Liu Y."/>
            <person name="Hu-Tang G.R."/>
            <person name="Wang J.P."/>
            <person name="Wang J.H."/>
            <person name="Sun Y.H."/>
            <person name="Ni S.B."/>
            <person name="Chen W.B."/>
            <person name="Zhang X.C."/>
            <person name="Jiao Y.N."/>
            <person name="Eichler E.E."/>
            <person name="Li G.H."/>
            <person name="Liu X."/>
            <person name="Gao L.Z."/>
        </authorList>
    </citation>
    <scope>NUCLEOTIDE SEQUENCE [LARGE SCALE GENOMIC DNA]</scope>
    <source>
        <strain evidence="6">cv. GT1</strain>
        <tissue evidence="5">Leaf</tissue>
    </source>
</reference>
<dbReference type="InterPro" id="IPR000719">
    <property type="entry name" value="Prot_kinase_dom"/>
</dbReference>
<dbReference type="PROSITE" id="PS50011">
    <property type="entry name" value="PROTEIN_KINASE_DOM"/>
    <property type="match status" value="1"/>
</dbReference>
<dbReference type="Gene3D" id="3.30.200.20">
    <property type="entry name" value="Phosphorylase Kinase, domain 1"/>
    <property type="match status" value="1"/>
</dbReference>
<dbReference type="InterPro" id="IPR017441">
    <property type="entry name" value="Protein_kinase_ATP_BS"/>
</dbReference>
<dbReference type="AlphaFoldDB" id="A0A6A6M459"/>
<dbReference type="PANTHER" id="PTHR48006:SF92">
    <property type="entry name" value="LRR RECEPTOR-LIKE SERINE_THREONINE-PROTEIN KINASE GSO1"/>
    <property type="match status" value="1"/>
</dbReference>
<comment type="subcellular location">
    <subcellularLocation>
        <location evidence="1">Membrane</location>
        <topology evidence="1">Single-pass type I membrane protein</topology>
    </subcellularLocation>
</comment>
<dbReference type="FunFam" id="3.30.200.20:FF:000444">
    <property type="entry name" value="MDIS1-interacting receptor like kinase 1"/>
    <property type="match status" value="1"/>
</dbReference>
<dbReference type="PROSITE" id="PS00107">
    <property type="entry name" value="PROTEIN_KINASE_ATP"/>
    <property type="match status" value="1"/>
</dbReference>
<evidence type="ECO:0000259" key="4">
    <source>
        <dbReference type="PROSITE" id="PS50011"/>
    </source>
</evidence>
<dbReference type="InterPro" id="IPR051824">
    <property type="entry name" value="LRR_Rcpt-Like_S/T_Kinase"/>
</dbReference>
<evidence type="ECO:0000313" key="5">
    <source>
        <dbReference type="EMBL" id="KAF2307143.1"/>
    </source>
</evidence>
<keyword evidence="2" id="KW-0547">Nucleotide-binding</keyword>
<dbReference type="SUPFAM" id="SSF56112">
    <property type="entry name" value="Protein kinase-like (PK-like)"/>
    <property type="match status" value="1"/>
</dbReference>
<evidence type="ECO:0000313" key="6">
    <source>
        <dbReference type="Proteomes" id="UP000467840"/>
    </source>
</evidence>
<feature type="compositionally biased region" description="Polar residues" evidence="3">
    <location>
        <begin position="218"/>
        <end position="227"/>
    </location>
</feature>
<dbReference type="GO" id="GO:0016020">
    <property type="term" value="C:membrane"/>
    <property type="evidence" value="ECO:0007669"/>
    <property type="project" value="UniProtKB-SubCell"/>
</dbReference>
<dbReference type="Proteomes" id="UP000467840">
    <property type="component" value="Chromosome 9"/>
</dbReference>
<feature type="domain" description="Protein kinase" evidence="4">
    <location>
        <begin position="39"/>
        <end position="227"/>
    </location>
</feature>
<dbReference type="Pfam" id="PF07714">
    <property type="entry name" value="PK_Tyr_Ser-Thr"/>
    <property type="match status" value="1"/>
</dbReference>
<dbReference type="GO" id="GO:0004672">
    <property type="term" value="F:protein kinase activity"/>
    <property type="evidence" value="ECO:0007669"/>
    <property type="project" value="InterPro"/>
</dbReference>
<name>A0A6A6M459_HEVBR</name>
<feature type="region of interest" description="Disordered" evidence="3">
    <location>
        <begin position="193"/>
        <end position="227"/>
    </location>
</feature>
<gene>
    <name evidence="5" type="ORF">GH714_025097</name>
</gene>
<accession>A0A6A6M459</accession>
<keyword evidence="2" id="KW-0067">ATP-binding</keyword>
<dbReference type="Gene3D" id="1.10.510.10">
    <property type="entry name" value="Transferase(Phosphotransferase) domain 1"/>
    <property type="match status" value="1"/>
</dbReference>
<dbReference type="EMBL" id="JAAGAX010000008">
    <property type="protein sequence ID" value="KAF2307143.1"/>
    <property type="molecule type" value="Genomic_DNA"/>
</dbReference>
<protein>
    <recommendedName>
        <fullName evidence="4">Protein kinase domain-containing protein</fullName>
    </recommendedName>
</protein>
<dbReference type="GO" id="GO:0005524">
    <property type="term" value="F:ATP binding"/>
    <property type="evidence" value="ECO:0007669"/>
    <property type="project" value="UniProtKB-UniRule"/>
</dbReference>
<comment type="caution">
    <text evidence="5">The sequence shown here is derived from an EMBL/GenBank/DDBJ whole genome shotgun (WGS) entry which is preliminary data.</text>
</comment>
<dbReference type="InterPro" id="IPR011009">
    <property type="entry name" value="Kinase-like_dom_sf"/>
</dbReference>
<dbReference type="PANTHER" id="PTHR48006">
    <property type="entry name" value="LEUCINE-RICH REPEAT-CONTAINING PROTEIN DDB_G0281931-RELATED"/>
    <property type="match status" value="1"/>
</dbReference>
<sequence>MLFEWKLLRRKFRNGQRRVAMEIDGIPEAGFTSGHSSVSQESNVIGMGATGTVYKAEMPRLNTVVAVKKLWRSGTDIQTGSSDDFVGEVNLLGKLRHRNIVRLLGFLHNDTDIMIVYEYMPNGNLGEALHVSMVAGSYGYIAPGRPLEEALDKNVGNCNHVREEMLLVLRIALLCTAKLPKERPSMRDVITMLGEAKPRRKSSGNSSEYNRNKDKPVLSTSPVNGLV</sequence>
<evidence type="ECO:0000256" key="2">
    <source>
        <dbReference type="PROSITE-ProRule" id="PRU10141"/>
    </source>
</evidence>
<evidence type="ECO:0000256" key="1">
    <source>
        <dbReference type="ARBA" id="ARBA00004479"/>
    </source>
</evidence>
<proteinExistence type="predicted"/>
<organism evidence="5 6">
    <name type="scientific">Hevea brasiliensis</name>
    <name type="common">Para rubber tree</name>
    <name type="synonym">Siphonia brasiliensis</name>
    <dbReference type="NCBI Taxonomy" id="3981"/>
    <lineage>
        <taxon>Eukaryota</taxon>
        <taxon>Viridiplantae</taxon>
        <taxon>Streptophyta</taxon>
        <taxon>Embryophyta</taxon>
        <taxon>Tracheophyta</taxon>
        <taxon>Spermatophyta</taxon>
        <taxon>Magnoliopsida</taxon>
        <taxon>eudicotyledons</taxon>
        <taxon>Gunneridae</taxon>
        <taxon>Pentapetalae</taxon>
        <taxon>rosids</taxon>
        <taxon>fabids</taxon>
        <taxon>Malpighiales</taxon>
        <taxon>Euphorbiaceae</taxon>
        <taxon>Crotonoideae</taxon>
        <taxon>Micrandreae</taxon>
        <taxon>Hevea</taxon>
    </lineage>
</organism>
<feature type="binding site" evidence="2">
    <location>
        <position position="69"/>
    </location>
    <ligand>
        <name>ATP</name>
        <dbReference type="ChEBI" id="CHEBI:30616"/>
    </ligand>
</feature>